<proteinExistence type="predicted"/>
<evidence type="ECO:0000259" key="1">
    <source>
        <dbReference type="Pfam" id="PF03372"/>
    </source>
</evidence>
<dbReference type="PANTHER" id="PTHR33395">
    <property type="entry name" value="TRANSCRIPTASE, PUTATIVE-RELATED-RELATED"/>
    <property type="match status" value="1"/>
</dbReference>
<sequence length="363" mass="41711">MGRMKKRSASEAHSTIDAIYDSEVEKLNQNGICSDSIILYLKPFCVLKSSLYYIRKKTLPQSTDEIELPSKLSQTTENKSFLLFDTKDSDRIFCNYSDVGFEILCGNEQWHLDGTFSAAPSIYYQLFINHGFYNNETNTTNLESIERQSQQGESNPTSSSWFSKINTIQQIFVNMSKCFYTNDTSICNKFAELELNSKIEELDLVFVSETWFSENNLRQQGFESFNYIRKNKVGGGVSIFINKNLNSYEILDNDVCNSAVEQVCGLIICGDFNTLKIDWHLGTLNLCQTEGDTFENNFLDSLNDCFFRQNVYEPTFPMFYESHKIILDLVITDDSFRIYNIEHGPPLGKTNIGHMNLKLEDDL</sequence>
<dbReference type="Proteomes" id="UP000663879">
    <property type="component" value="Unassembled WGS sequence"/>
</dbReference>
<name>A0A814EF32_9BILA</name>
<feature type="domain" description="Endonuclease/exonuclease/phosphatase" evidence="1">
    <location>
        <begin position="196"/>
        <end position="348"/>
    </location>
</feature>
<keyword evidence="3" id="KW-1185">Reference proteome</keyword>
<dbReference type="AlphaFoldDB" id="A0A814EF32"/>
<dbReference type="GO" id="GO:0003824">
    <property type="term" value="F:catalytic activity"/>
    <property type="evidence" value="ECO:0007669"/>
    <property type="project" value="InterPro"/>
</dbReference>
<dbReference type="InterPro" id="IPR005135">
    <property type="entry name" value="Endo/exonuclease/phosphatase"/>
</dbReference>
<dbReference type="GO" id="GO:0061343">
    <property type="term" value="P:cell adhesion involved in heart morphogenesis"/>
    <property type="evidence" value="ECO:0007669"/>
    <property type="project" value="TreeGrafter"/>
</dbReference>
<dbReference type="PANTHER" id="PTHR33395:SF22">
    <property type="entry name" value="REVERSE TRANSCRIPTASE DOMAIN-CONTAINING PROTEIN"/>
    <property type="match status" value="1"/>
</dbReference>
<dbReference type="EMBL" id="CAJNOC010003107">
    <property type="protein sequence ID" value="CAF0968033.1"/>
    <property type="molecule type" value="Genomic_DNA"/>
</dbReference>
<gene>
    <name evidence="2" type="ORF">OXX778_LOCUS14769</name>
</gene>
<comment type="caution">
    <text evidence="2">The sequence shown here is derived from an EMBL/GenBank/DDBJ whole genome shotgun (WGS) entry which is preliminary data.</text>
</comment>
<accession>A0A814EF32</accession>
<dbReference type="GO" id="GO:0007508">
    <property type="term" value="P:larval heart development"/>
    <property type="evidence" value="ECO:0007669"/>
    <property type="project" value="TreeGrafter"/>
</dbReference>
<reference evidence="2" key="1">
    <citation type="submission" date="2021-02" db="EMBL/GenBank/DDBJ databases">
        <authorList>
            <person name="Nowell W R."/>
        </authorList>
    </citation>
    <scope>NUCLEOTIDE SEQUENCE</scope>
    <source>
        <strain evidence="2">Ploen Becks lab</strain>
    </source>
</reference>
<dbReference type="GO" id="GO:0031012">
    <property type="term" value="C:extracellular matrix"/>
    <property type="evidence" value="ECO:0007669"/>
    <property type="project" value="TreeGrafter"/>
</dbReference>
<organism evidence="2 3">
    <name type="scientific">Brachionus calyciflorus</name>
    <dbReference type="NCBI Taxonomy" id="104777"/>
    <lineage>
        <taxon>Eukaryota</taxon>
        <taxon>Metazoa</taxon>
        <taxon>Spiralia</taxon>
        <taxon>Gnathifera</taxon>
        <taxon>Rotifera</taxon>
        <taxon>Eurotatoria</taxon>
        <taxon>Monogononta</taxon>
        <taxon>Pseudotrocha</taxon>
        <taxon>Ploima</taxon>
        <taxon>Brachionidae</taxon>
        <taxon>Brachionus</taxon>
    </lineage>
</organism>
<dbReference type="Gene3D" id="3.60.10.10">
    <property type="entry name" value="Endonuclease/exonuclease/phosphatase"/>
    <property type="match status" value="1"/>
</dbReference>
<protein>
    <recommendedName>
        <fullName evidence="1">Endonuclease/exonuclease/phosphatase domain-containing protein</fullName>
    </recommendedName>
</protein>
<evidence type="ECO:0000313" key="3">
    <source>
        <dbReference type="Proteomes" id="UP000663879"/>
    </source>
</evidence>
<dbReference type="InterPro" id="IPR036691">
    <property type="entry name" value="Endo/exonu/phosph_ase_sf"/>
</dbReference>
<dbReference type="Pfam" id="PF03372">
    <property type="entry name" value="Exo_endo_phos"/>
    <property type="match status" value="1"/>
</dbReference>
<evidence type="ECO:0000313" key="2">
    <source>
        <dbReference type="EMBL" id="CAF0968033.1"/>
    </source>
</evidence>
<dbReference type="SUPFAM" id="SSF56219">
    <property type="entry name" value="DNase I-like"/>
    <property type="match status" value="1"/>
</dbReference>